<dbReference type="Gene3D" id="3.40.50.1580">
    <property type="entry name" value="Nucleoside phosphorylase domain"/>
    <property type="match status" value="1"/>
</dbReference>
<evidence type="ECO:0008006" key="4">
    <source>
        <dbReference type="Google" id="ProtNLM"/>
    </source>
</evidence>
<protein>
    <recommendedName>
        <fullName evidence="4">Secreted protein</fullName>
    </recommendedName>
</protein>
<organism evidence="2 3">
    <name type="scientific">Simkania negevensis</name>
    <dbReference type="NCBI Taxonomy" id="83561"/>
    <lineage>
        <taxon>Bacteria</taxon>
        <taxon>Pseudomonadati</taxon>
        <taxon>Chlamydiota</taxon>
        <taxon>Chlamydiia</taxon>
        <taxon>Parachlamydiales</taxon>
        <taxon>Simkaniaceae</taxon>
        <taxon>Simkania</taxon>
    </lineage>
</organism>
<name>A0ABS3AS26_9BACT</name>
<accession>A0ABS3AS26</accession>
<dbReference type="Proteomes" id="UP000722121">
    <property type="component" value="Unassembled WGS sequence"/>
</dbReference>
<keyword evidence="1" id="KW-0732">Signal</keyword>
<evidence type="ECO:0000313" key="2">
    <source>
        <dbReference type="EMBL" id="MBN4067198.1"/>
    </source>
</evidence>
<keyword evidence="3" id="KW-1185">Reference proteome</keyword>
<dbReference type="SUPFAM" id="SSF53167">
    <property type="entry name" value="Purine and uridine phosphorylases"/>
    <property type="match status" value="1"/>
</dbReference>
<sequence length="285" mass="32206">MMKFFRSMALICSLLLPAFVISKTIDLEDSDLILVKTRVPTRGIVCSNKERAERVGSKLSNATLSTSSWGTQVYVGEYQGEEFFVALAPIGSGSGLVFTELFANGAEYIIRYGSDDIKSPEERDYRLIKAIDETDNLYGFNFASGVPFEDWGKSIFASDAIIHALEEEATSRGQEIERRVCHHLENYHAMRVPEKYGPRREVLEKQIKTLKRTDKKESIDMESAVLFRVAQDFDKHAASVLQTVVKNNPKLGPYEGVNRQEALAMENNIFIDYLFSALKRLPNKT</sequence>
<comment type="caution">
    <text evidence="2">The sequence shown here is derived from an EMBL/GenBank/DDBJ whole genome shotgun (WGS) entry which is preliminary data.</text>
</comment>
<feature type="chain" id="PRO_5046543233" description="Secreted protein" evidence="1">
    <location>
        <begin position="23"/>
        <end position="285"/>
    </location>
</feature>
<feature type="signal peptide" evidence="1">
    <location>
        <begin position="1"/>
        <end position="22"/>
    </location>
</feature>
<dbReference type="EMBL" id="JAFITR010000082">
    <property type="protein sequence ID" value="MBN4067198.1"/>
    <property type="molecule type" value="Genomic_DNA"/>
</dbReference>
<evidence type="ECO:0000256" key="1">
    <source>
        <dbReference type="SAM" id="SignalP"/>
    </source>
</evidence>
<proteinExistence type="predicted"/>
<dbReference type="InterPro" id="IPR035994">
    <property type="entry name" value="Nucleoside_phosphorylase_sf"/>
</dbReference>
<evidence type="ECO:0000313" key="3">
    <source>
        <dbReference type="Proteomes" id="UP000722121"/>
    </source>
</evidence>
<reference evidence="2 3" key="1">
    <citation type="submission" date="2021-02" db="EMBL/GenBank/DDBJ databases">
        <title>Activity-based single-cell genomes from oceanic crustal fluid captures similar information to metagenomic and metatranscriptomic surveys with orders of magnitude less sampling.</title>
        <authorList>
            <person name="D'Angelo T.S."/>
            <person name="Orcutt B.N."/>
        </authorList>
    </citation>
    <scope>NUCLEOTIDE SEQUENCE [LARGE SCALE GENOMIC DNA]</scope>
    <source>
        <strain evidence="2">AH-315-G07</strain>
    </source>
</reference>
<gene>
    <name evidence="2" type="ORF">JYU14_03845</name>
</gene>